<dbReference type="Proteomes" id="UP000054558">
    <property type="component" value="Unassembled WGS sequence"/>
</dbReference>
<dbReference type="GO" id="GO:0010598">
    <property type="term" value="C:NAD(P)H dehydrogenase complex (plastoquinone)"/>
    <property type="evidence" value="ECO:0007669"/>
    <property type="project" value="InterPro"/>
</dbReference>
<dbReference type="InterPro" id="IPR034570">
    <property type="entry name" value="PNSB4"/>
</dbReference>
<dbReference type="PANTHER" id="PTHR36315:SF2">
    <property type="entry name" value="PHOTOSYNTHETIC NDH SUBUNIT OF SUBCOMPLEX B 4, CHLOROPLASTIC"/>
    <property type="match status" value="1"/>
</dbReference>
<dbReference type="GO" id="GO:0009535">
    <property type="term" value="C:chloroplast thylakoid membrane"/>
    <property type="evidence" value="ECO:0007669"/>
    <property type="project" value="InterPro"/>
</dbReference>
<evidence type="ECO:0000313" key="2">
    <source>
        <dbReference type="Proteomes" id="UP000054558"/>
    </source>
</evidence>
<gene>
    <name evidence="1" type="ORF">KFL_002670055</name>
</gene>
<evidence type="ECO:0000313" key="1">
    <source>
        <dbReference type="EMBL" id="GAQ86045.1"/>
    </source>
</evidence>
<dbReference type="GO" id="GO:0009773">
    <property type="term" value="P:photosynthetic electron transport in photosystem I"/>
    <property type="evidence" value="ECO:0007669"/>
    <property type="project" value="InterPro"/>
</dbReference>
<protein>
    <submittedName>
        <fullName evidence="1">NDH subcomplex B4</fullName>
    </submittedName>
</protein>
<dbReference type="EMBL" id="DF237216">
    <property type="protein sequence ID" value="GAQ86045.1"/>
    <property type="molecule type" value="Genomic_DNA"/>
</dbReference>
<name>A0A1Y1I516_KLENI</name>
<dbReference type="AlphaFoldDB" id="A0A1Y1I516"/>
<dbReference type="PANTHER" id="PTHR36315">
    <property type="entry name" value="PHOTOSYNTHETIC NDH SUBUNIT OF SUBCOMPLEX B 4, CHLOROPLASTIC"/>
    <property type="match status" value="1"/>
</dbReference>
<reference evidence="1 2" key="1">
    <citation type="journal article" date="2014" name="Nat. Commun.">
        <title>Klebsormidium flaccidum genome reveals primary factors for plant terrestrial adaptation.</title>
        <authorList>
            <person name="Hori K."/>
            <person name="Maruyama F."/>
            <person name="Fujisawa T."/>
            <person name="Togashi T."/>
            <person name="Yamamoto N."/>
            <person name="Seo M."/>
            <person name="Sato S."/>
            <person name="Yamada T."/>
            <person name="Mori H."/>
            <person name="Tajima N."/>
            <person name="Moriyama T."/>
            <person name="Ikeuchi M."/>
            <person name="Watanabe M."/>
            <person name="Wada H."/>
            <person name="Kobayashi K."/>
            <person name="Saito M."/>
            <person name="Masuda T."/>
            <person name="Sasaki-Sekimoto Y."/>
            <person name="Mashiguchi K."/>
            <person name="Awai K."/>
            <person name="Shimojima M."/>
            <person name="Masuda S."/>
            <person name="Iwai M."/>
            <person name="Nobusawa T."/>
            <person name="Narise T."/>
            <person name="Kondo S."/>
            <person name="Saito H."/>
            <person name="Sato R."/>
            <person name="Murakawa M."/>
            <person name="Ihara Y."/>
            <person name="Oshima-Yamada Y."/>
            <person name="Ohtaka K."/>
            <person name="Satoh M."/>
            <person name="Sonobe K."/>
            <person name="Ishii M."/>
            <person name="Ohtani R."/>
            <person name="Kanamori-Sato M."/>
            <person name="Honoki R."/>
            <person name="Miyazaki D."/>
            <person name="Mochizuki H."/>
            <person name="Umetsu J."/>
            <person name="Higashi K."/>
            <person name="Shibata D."/>
            <person name="Kamiya Y."/>
            <person name="Sato N."/>
            <person name="Nakamura Y."/>
            <person name="Tabata S."/>
            <person name="Ida S."/>
            <person name="Kurokawa K."/>
            <person name="Ohta H."/>
        </authorList>
    </citation>
    <scope>NUCLEOTIDE SEQUENCE [LARGE SCALE GENOMIC DNA]</scope>
    <source>
        <strain evidence="1 2">NIES-2285</strain>
    </source>
</reference>
<keyword evidence="2" id="KW-1185">Reference proteome</keyword>
<sequence length="224" mass="25568">MQVRGWGLPLNTLGPRIPQPRGCRRAVVSCDARQPHKSGAELPEKRSRGGFRLQSVAWLPLVLAMASETMTGEIHVDPSMDFYTDWHFSQEFIKHFYVAFICCFSFGCVYFGSLKDPFYEGPESGYREDGGNGTAHWFYDVKEEEEEASREQLAKQVLALEMAQKEKVVRQLEEQLTVRADSAEPKETVSSLYFLDNIAAKAVCFSPKKKRRKMDGLNCLRMIR</sequence>
<organism evidence="1 2">
    <name type="scientific">Klebsormidium nitens</name>
    <name type="common">Green alga</name>
    <name type="synonym">Ulothrix nitens</name>
    <dbReference type="NCBI Taxonomy" id="105231"/>
    <lineage>
        <taxon>Eukaryota</taxon>
        <taxon>Viridiplantae</taxon>
        <taxon>Streptophyta</taxon>
        <taxon>Klebsormidiophyceae</taxon>
        <taxon>Klebsormidiales</taxon>
        <taxon>Klebsormidiaceae</taxon>
        <taxon>Klebsormidium</taxon>
    </lineage>
</organism>
<dbReference type="STRING" id="105231.A0A1Y1I516"/>
<proteinExistence type="predicted"/>
<dbReference type="OrthoDB" id="2018219at2759"/>
<accession>A0A1Y1I516</accession>